<dbReference type="SUPFAM" id="SSF50630">
    <property type="entry name" value="Acid proteases"/>
    <property type="match status" value="1"/>
</dbReference>
<dbReference type="InterPro" id="IPR021109">
    <property type="entry name" value="Peptidase_aspartic_dom_sf"/>
</dbReference>
<dbReference type="InterPro" id="IPR033121">
    <property type="entry name" value="PEPTIDASE_A1"/>
</dbReference>
<proteinExistence type="predicted"/>
<evidence type="ECO:0000259" key="1">
    <source>
        <dbReference type="PROSITE" id="PS51767"/>
    </source>
</evidence>
<feature type="domain" description="Peptidase A1" evidence="1">
    <location>
        <begin position="1"/>
        <end position="28"/>
    </location>
</feature>
<sequence length="102" mass="10920">MESWILGAVFLKTVYADFNLEEQEVGFATRNDNVILTSTETSSSSSVTSQAYYGNVTEVQSSLVTSTSTASQTTSSSTYRGEGLALTVTLPTIFVSVLAFLL</sequence>
<dbReference type="Pfam" id="PF00026">
    <property type="entry name" value="Asp"/>
    <property type="match status" value="1"/>
</dbReference>
<dbReference type="Gene3D" id="2.40.70.10">
    <property type="entry name" value="Acid Proteases"/>
    <property type="match status" value="1"/>
</dbReference>
<name>A0A0H5C1R8_CYBJN</name>
<accession>A0A0H5C1R8</accession>
<dbReference type="PROSITE" id="PS51767">
    <property type="entry name" value="PEPTIDASE_A1"/>
    <property type="match status" value="1"/>
</dbReference>
<gene>
    <name evidence="2" type="ORF">BN1211_1564</name>
</gene>
<dbReference type="Proteomes" id="UP000038830">
    <property type="component" value="Unassembled WGS sequence"/>
</dbReference>
<dbReference type="EMBL" id="CDQK01000002">
    <property type="protein sequence ID" value="CEP21467.1"/>
    <property type="molecule type" value="Genomic_DNA"/>
</dbReference>
<reference evidence="3" key="1">
    <citation type="journal article" date="2015" name="J. Biotechnol.">
        <title>The structure of the Cyberlindnera jadinii genome and its relation to Candida utilis analyzed by the occurrence of single nucleotide polymorphisms.</title>
        <authorList>
            <person name="Rupp O."/>
            <person name="Brinkrolf K."/>
            <person name="Buerth C."/>
            <person name="Kunigo M."/>
            <person name="Schneider J."/>
            <person name="Jaenicke S."/>
            <person name="Goesmann A."/>
            <person name="Puehler A."/>
            <person name="Jaeger K.-E."/>
            <person name="Ernst J.F."/>
        </authorList>
    </citation>
    <scope>NUCLEOTIDE SEQUENCE [LARGE SCALE GENOMIC DNA]</scope>
    <source>
        <strain evidence="3">ATCC 18201 / CBS 1600 / BCRC 20928 / JCM 3617 / NBRC 0987 / NRRL Y-1542</strain>
    </source>
</reference>
<evidence type="ECO:0000313" key="3">
    <source>
        <dbReference type="Proteomes" id="UP000038830"/>
    </source>
</evidence>
<organism evidence="2 3">
    <name type="scientific">Cyberlindnera jadinii (strain ATCC 18201 / CBS 1600 / BCRC 20928 / JCM 3617 / NBRC 0987 / NRRL Y-1542)</name>
    <name type="common">Torula yeast</name>
    <name type="synonym">Candida utilis</name>
    <dbReference type="NCBI Taxonomy" id="983966"/>
    <lineage>
        <taxon>Eukaryota</taxon>
        <taxon>Fungi</taxon>
        <taxon>Dikarya</taxon>
        <taxon>Ascomycota</taxon>
        <taxon>Saccharomycotina</taxon>
        <taxon>Saccharomycetes</taxon>
        <taxon>Phaffomycetales</taxon>
        <taxon>Phaffomycetaceae</taxon>
        <taxon>Cyberlindnera</taxon>
    </lineage>
</organism>
<protein>
    <recommendedName>
        <fullName evidence="1">Peptidase A1 domain-containing protein</fullName>
    </recommendedName>
</protein>
<dbReference type="AlphaFoldDB" id="A0A0H5C1R8"/>
<evidence type="ECO:0000313" key="2">
    <source>
        <dbReference type="EMBL" id="CEP21467.1"/>
    </source>
</evidence>